<evidence type="ECO:0000313" key="2">
    <source>
        <dbReference type="Proteomes" id="UP001174909"/>
    </source>
</evidence>
<protein>
    <submittedName>
        <fullName evidence="1">Protein translocase subunit SecA</fullName>
    </submittedName>
</protein>
<dbReference type="AlphaFoldDB" id="A0AA35RM68"/>
<comment type="caution">
    <text evidence="1">The sequence shown here is derived from an EMBL/GenBank/DDBJ whole genome shotgun (WGS) entry which is preliminary data.</text>
</comment>
<reference evidence="1" key="1">
    <citation type="submission" date="2023-03" db="EMBL/GenBank/DDBJ databases">
        <authorList>
            <person name="Steffen K."/>
            <person name="Cardenas P."/>
        </authorList>
    </citation>
    <scope>NUCLEOTIDE SEQUENCE</scope>
</reference>
<dbReference type="InterPro" id="IPR027417">
    <property type="entry name" value="P-loop_NTPase"/>
</dbReference>
<proteinExistence type="predicted"/>
<evidence type="ECO:0000313" key="1">
    <source>
        <dbReference type="EMBL" id="CAI8013684.1"/>
    </source>
</evidence>
<name>A0AA35RM68_GEOBA</name>
<organism evidence="1 2">
    <name type="scientific">Geodia barretti</name>
    <name type="common">Barrett's horny sponge</name>
    <dbReference type="NCBI Taxonomy" id="519541"/>
    <lineage>
        <taxon>Eukaryota</taxon>
        <taxon>Metazoa</taxon>
        <taxon>Porifera</taxon>
        <taxon>Demospongiae</taxon>
        <taxon>Heteroscleromorpha</taxon>
        <taxon>Tetractinellida</taxon>
        <taxon>Astrophorina</taxon>
        <taxon>Geodiidae</taxon>
        <taxon>Geodia</taxon>
    </lineage>
</organism>
<dbReference type="EMBL" id="CASHTH010001285">
    <property type="protein sequence ID" value="CAI8013684.1"/>
    <property type="molecule type" value="Genomic_DNA"/>
</dbReference>
<accession>A0AA35RM68</accession>
<sequence>MVGDTPERAAEKLRGQLVPQVNRLEDSIRSLTDEALGAKTDEFRRRVDDGASLDDLLRRPLRWCVRPRAARWVSGTTTCS</sequence>
<keyword evidence="2" id="KW-1185">Reference proteome</keyword>
<gene>
    <name evidence="1" type="ORF">GBAR_LOCUS8637</name>
</gene>
<dbReference type="Gene3D" id="3.40.50.300">
    <property type="entry name" value="P-loop containing nucleotide triphosphate hydrolases"/>
    <property type="match status" value="1"/>
</dbReference>
<dbReference type="Proteomes" id="UP001174909">
    <property type="component" value="Unassembled WGS sequence"/>
</dbReference>